<organism evidence="1 2">
    <name type="scientific">Salix udensis</name>
    <dbReference type="NCBI Taxonomy" id="889485"/>
    <lineage>
        <taxon>Eukaryota</taxon>
        <taxon>Viridiplantae</taxon>
        <taxon>Streptophyta</taxon>
        <taxon>Embryophyta</taxon>
        <taxon>Tracheophyta</taxon>
        <taxon>Spermatophyta</taxon>
        <taxon>Magnoliopsida</taxon>
        <taxon>eudicotyledons</taxon>
        <taxon>Gunneridae</taxon>
        <taxon>Pentapetalae</taxon>
        <taxon>rosids</taxon>
        <taxon>fabids</taxon>
        <taxon>Malpighiales</taxon>
        <taxon>Salicaceae</taxon>
        <taxon>Saliceae</taxon>
        <taxon>Salix</taxon>
    </lineage>
</organism>
<name>A0AAD6K6V7_9ROSI</name>
<dbReference type="Proteomes" id="UP001162972">
    <property type="component" value="Chromosome 11"/>
</dbReference>
<sequence>MVFEASTVVHAQQPVLKKHTSTTQPDPMVFEAASADHAWQPVPKKLISNRQPKSGLGIPVGLVLDKGKDRVISKGKSVEAVGIESVDIGLMALGSIPAATV</sequence>
<keyword evidence="2" id="KW-1185">Reference proteome</keyword>
<proteinExistence type="predicted"/>
<dbReference type="AlphaFoldDB" id="A0AAD6K6V7"/>
<evidence type="ECO:0000313" key="1">
    <source>
        <dbReference type="EMBL" id="KAJ6416959.1"/>
    </source>
</evidence>
<gene>
    <name evidence="1" type="ORF">OIU84_002776</name>
</gene>
<reference evidence="1 2" key="1">
    <citation type="journal article" date="2023" name="Int. J. Mol. Sci.">
        <title>De Novo Assembly and Annotation of 11 Diverse Shrub Willow (Salix) Genomes Reveals Novel Gene Organization in Sex-Linked Regions.</title>
        <authorList>
            <person name="Hyden B."/>
            <person name="Feng K."/>
            <person name="Yates T.B."/>
            <person name="Jawdy S."/>
            <person name="Cereghino C."/>
            <person name="Smart L.B."/>
            <person name="Muchero W."/>
        </authorList>
    </citation>
    <scope>NUCLEOTIDE SEQUENCE [LARGE SCALE GENOMIC DNA]</scope>
    <source>
        <tissue evidence="1">Shoot tip</tissue>
    </source>
</reference>
<comment type="caution">
    <text evidence="1">The sequence shown here is derived from an EMBL/GenBank/DDBJ whole genome shotgun (WGS) entry which is preliminary data.</text>
</comment>
<accession>A0AAD6K6V7</accession>
<evidence type="ECO:0000313" key="2">
    <source>
        <dbReference type="Proteomes" id="UP001162972"/>
    </source>
</evidence>
<dbReference type="EMBL" id="JAPFFJ010000011">
    <property type="protein sequence ID" value="KAJ6416959.1"/>
    <property type="molecule type" value="Genomic_DNA"/>
</dbReference>
<protein>
    <submittedName>
        <fullName evidence="1">Uncharacterized protein</fullName>
    </submittedName>
</protein>